<dbReference type="InterPro" id="IPR050121">
    <property type="entry name" value="Cytochrome_P450_monoxygenase"/>
</dbReference>
<keyword evidence="5 9" id="KW-0479">Metal-binding</keyword>
<comment type="cofactor">
    <cofactor evidence="1 9">
        <name>heme</name>
        <dbReference type="ChEBI" id="CHEBI:30413"/>
    </cofactor>
</comment>
<keyword evidence="8" id="KW-0503">Monooxygenase</keyword>
<organism evidence="10 11">
    <name type="scientific">Rhizoctonia solani</name>
    <dbReference type="NCBI Taxonomy" id="456999"/>
    <lineage>
        <taxon>Eukaryota</taxon>
        <taxon>Fungi</taxon>
        <taxon>Dikarya</taxon>
        <taxon>Basidiomycota</taxon>
        <taxon>Agaricomycotina</taxon>
        <taxon>Agaricomycetes</taxon>
        <taxon>Cantharellales</taxon>
        <taxon>Ceratobasidiaceae</taxon>
        <taxon>Rhizoctonia</taxon>
    </lineage>
</organism>
<comment type="caution">
    <text evidence="10">The sequence shown here is derived from an EMBL/GenBank/DDBJ whole genome shotgun (WGS) entry which is preliminary data.</text>
</comment>
<sequence>LNSLKFLDAVCRESLRLWAPAQLAERVAHKDWNLQLQHPIKSKDGKSMISNICVKEGTHLYLSLGSVNRDRQTWGDDADQFNPSRWLSQLPTSVTDSRIPGVYSNMMTFLGGPRSCIGFKFSQLEMKVVLSSLISTFKFELGPDLHIWTAVGIVKPHVRCKDGTVDPKPSLRMKVTLLSESEV</sequence>
<dbReference type="Gene3D" id="1.10.630.10">
    <property type="entry name" value="Cytochrome P450"/>
    <property type="match status" value="1"/>
</dbReference>
<dbReference type="EMBL" id="CAJMWS010000437">
    <property type="protein sequence ID" value="CAE6444163.1"/>
    <property type="molecule type" value="Genomic_DNA"/>
</dbReference>
<evidence type="ECO:0000256" key="7">
    <source>
        <dbReference type="ARBA" id="ARBA00023004"/>
    </source>
</evidence>
<evidence type="ECO:0000313" key="11">
    <source>
        <dbReference type="Proteomes" id="UP000663846"/>
    </source>
</evidence>
<gene>
    <name evidence="10" type="ORF">RDB_LOCUS135288</name>
</gene>
<evidence type="ECO:0000256" key="3">
    <source>
        <dbReference type="ARBA" id="ARBA00010617"/>
    </source>
</evidence>
<keyword evidence="7 9" id="KW-0408">Iron</keyword>
<name>A0A8H3AZE7_9AGAM</name>
<evidence type="ECO:0008006" key="12">
    <source>
        <dbReference type="Google" id="ProtNLM"/>
    </source>
</evidence>
<dbReference type="InterPro" id="IPR036396">
    <property type="entry name" value="Cyt_P450_sf"/>
</dbReference>
<proteinExistence type="inferred from homology"/>
<feature type="non-terminal residue" evidence="10">
    <location>
        <position position="1"/>
    </location>
</feature>
<accession>A0A8H3AZE7</accession>
<keyword evidence="6" id="KW-0560">Oxidoreductase</keyword>
<evidence type="ECO:0000256" key="2">
    <source>
        <dbReference type="ARBA" id="ARBA00005179"/>
    </source>
</evidence>
<dbReference type="SUPFAM" id="SSF48264">
    <property type="entry name" value="Cytochrome P450"/>
    <property type="match status" value="1"/>
</dbReference>
<evidence type="ECO:0000256" key="8">
    <source>
        <dbReference type="ARBA" id="ARBA00023033"/>
    </source>
</evidence>
<keyword evidence="4 9" id="KW-0349">Heme</keyword>
<dbReference type="GO" id="GO:0016705">
    <property type="term" value="F:oxidoreductase activity, acting on paired donors, with incorporation or reduction of molecular oxygen"/>
    <property type="evidence" value="ECO:0007669"/>
    <property type="project" value="InterPro"/>
</dbReference>
<dbReference type="PANTHER" id="PTHR24305:SF166">
    <property type="entry name" value="CYTOCHROME P450 12A4, MITOCHONDRIAL-RELATED"/>
    <property type="match status" value="1"/>
</dbReference>
<evidence type="ECO:0000256" key="1">
    <source>
        <dbReference type="ARBA" id="ARBA00001971"/>
    </source>
</evidence>
<dbReference type="InterPro" id="IPR001128">
    <property type="entry name" value="Cyt_P450"/>
</dbReference>
<evidence type="ECO:0000256" key="4">
    <source>
        <dbReference type="ARBA" id="ARBA00022617"/>
    </source>
</evidence>
<protein>
    <recommendedName>
        <fullName evidence="12">Cytochrome P450</fullName>
    </recommendedName>
</protein>
<dbReference type="AlphaFoldDB" id="A0A8H3AZE7"/>
<comment type="pathway">
    <text evidence="2">Secondary metabolite biosynthesis.</text>
</comment>
<evidence type="ECO:0000256" key="6">
    <source>
        <dbReference type="ARBA" id="ARBA00023002"/>
    </source>
</evidence>
<dbReference type="PRINTS" id="PR00465">
    <property type="entry name" value="EP450IV"/>
</dbReference>
<dbReference type="PANTHER" id="PTHR24305">
    <property type="entry name" value="CYTOCHROME P450"/>
    <property type="match status" value="1"/>
</dbReference>
<comment type="similarity">
    <text evidence="3">Belongs to the cytochrome P450 family.</text>
</comment>
<dbReference type="GO" id="GO:0020037">
    <property type="term" value="F:heme binding"/>
    <property type="evidence" value="ECO:0007669"/>
    <property type="project" value="InterPro"/>
</dbReference>
<feature type="binding site" description="axial binding residue" evidence="9">
    <location>
        <position position="116"/>
    </location>
    <ligand>
        <name>heme</name>
        <dbReference type="ChEBI" id="CHEBI:30413"/>
    </ligand>
    <ligandPart>
        <name>Fe</name>
        <dbReference type="ChEBI" id="CHEBI:18248"/>
    </ligandPart>
</feature>
<dbReference type="Proteomes" id="UP000663846">
    <property type="component" value="Unassembled WGS sequence"/>
</dbReference>
<dbReference type="Pfam" id="PF00067">
    <property type="entry name" value="p450"/>
    <property type="match status" value="1"/>
</dbReference>
<evidence type="ECO:0000256" key="5">
    <source>
        <dbReference type="ARBA" id="ARBA00022723"/>
    </source>
</evidence>
<reference evidence="10" key="1">
    <citation type="submission" date="2021-01" db="EMBL/GenBank/DDBJ databases">
        <authorList>
            <person name="Kaushik A."/>
        </authorList>
    </citation>
    <scope>NUCLEOTIDE SEQUENCE</scope>
    <source>
        <strain evidence="10">AG1-1C</strain>
    </source>
</reference>
<dbReference type="InterPro" id="IPR002403">
    <property type="entry name" value="Cyt_P450_E_grp-IV"/>
</dbReference>
<dbReference type="GO" id="GO:0004497">
    <property type="term" value="F:monooxygenase activity"/>
    <property type="evidence" value="ECO:0007669"/>
    <property type="project" value="UniProtKB-KW"/>
</dbReference>
<evidence type="ECO:0000256" key="9">
    <source>
        <dbReference type="PIRSR" id="PIRSR602403-1"/>
    </source>
</evidence>
<dbReference type="GO" id="GO:0005506">
    <property type="term" value="F:iron ion binding"/>
    <property type="evidence" value="ECO:0007669"/>
    <property type="project" value="InterPro"/>
</dbReference>
<evidence type="ECO:0000313" key="10">
    <source>
        <dbReference type="EMBL" id="CAE6444163.1"/>
    </source>
</evidence>